<dbReference type="GO" id="GO:0005886">
    <property type="term" value="C:plasma membrane"/>
    <property type="evidence" value="ECO:0007669"/>
    <property type="project" value="UniProtKB-SubCell"/>
</dbReference>
<dbReference type="SUPFAM" id="SSF53649">
    <property type="entry name" value="Alkaline phosphatase-like"/>
    <property type="match status" value="1"/>
</dbReference>
<gene>
    <name evidence="11" type="ORF">SAMN02927900_03229</name>
</gene>
<dbReference type="CDD" id="cd16017">
    <property type="entry name" value="LptA"/>
    <property type="match status" value="1"/>
</dbReference>
<dbReference type="GO" id="GO:0016776">
    <property type="term" value="F:phosphotransferase activity, phosphate group as acceptor"/>
    <property type="evidence" value="ECO:0007669"/>
    <property type="project" value="TreeGrafter"/>
</dbReference>
<keyword evidence="7 8" id="KW-0472">Membrane</keyword>
<evidence type="ECO:0000256" key="1">
    <source>
        <dbReference type="ARBA" id="ARBA00004429"/>
    </source>
</evidence>
<dbReference type="InterPro" id="IPR040423">
    <property type="entry name" value="PEA_transferase"/>
</dbReference>
<keyword evidence="5 8" id="KW-0812">Transmembrane</keyword>
<feature type="transmembrane region" description="Helical" evidence="8">
    <location>
        <begin position="71"/>
        <end position="93"/>
    </location>
</feature>
<feature type="transmembrane region" description="Helical" evidence="8">
    <location>
        <begin position="176"/>
        <end position="195"/>
    </location>
</feature>
<evidence type="ECO:0000256" key="2">
    <source>
        <dbReference type="ARBA" id="ARBA00022475"/>
    </source>
</evidence>
<feature type="domain" description="Phosphoethanolamine transferase N-terminal" evidence="10">
    <location>
        <begin position="82"/>
        <end position="227"/>
    </location>
</feature>
<dbReference type="EMBL" id="FMTM01000004">
    <property type="protein sequence ID" value="SCW62261.1"/>
    <property type="molecule type" value="Genomic_DNA"/>
</dbReference>
<dbReference type="AlphaFoldDB" id="A0A1G4RZW0"/>
<keyword evidence="4 11" id="KW-0808">Transferase</keyword>
<keyword evidence="2" id="KW-1003">Cell membrane</keyword>
<evidence type="ECO:0000313" key="11">
    <source>
        <dbReference type="EMBL" id="SCW62261.1"/>
    </source>
</evidence>
<dbReference type="InterPro" id="IPR012549">
    <property type="entry name" value="EptA-like_N"/>
</dbReference>
<feature type="transmembrane region" description="Helical" evidence="8">
    <location>
        <begin position="142"/>
        <end position="164"/>
    </location>
</feature>
<dbReference type="NCBIfam" id="NF028537">
    <property type="entry name" value="P_eth_NH2_trans"/>
    <property type="match status" value="1"/>
</dbReference>
<evidence type="ECO:0000256" key="4">
    <source>
        <dbReference type="ARBA" id="ARBA00022679"/>
    </source>
</evidence>
<reference evidence="11 12" key="1">
    <citation type="submission" date="2016-10" db="EMBL/GenBank/DDBJ databases">
        <authorList>
            <person name="de Groot N.N."/>
        </authorList>
    </citation>
    <scope>NUCLEOTIDE SEQUENCE [LARGE SCALE GENOMIC DNA]</scope>
    <source>
        <strain evidence="11 12">CGMCC 1.3401</strain>
    </source>
</reference>
<dbReference type="GO" id="GO:0009244">
    <property type="term" value="P:lipopolysaccharide core region biosynthetic process"/>
    <property type="evidence" value="ECO:0007669"/>
    <property type="project" value="TreeGrafter"/>
</dbReference>
<evidence type="ECO:0000259" key="10">
    <source>
        <dbReference type="Pfam" id="PF08019"/>
    </source>
</evidence>
<dbReference type="InterPro" id="IPR000917">
    <property type="entry name" value="Sulfatase_N"/>
</dbReference>
<feature type="transmembrane region" description="Helical" evidence="8">
    <location>
        <begin position="99"/>
        <end position="122"/>
    </location>
</feature>
<proteinExistence type="predicted"/>
<dbReference type="Proteomes" id="UP000199542">
    <property type="component" value="Unassembled WGS sequence"/>
</dbReference>
<evidence type="ECO:0000256" key="3">
    <source>
        <dbReference type="ARBA" id="ARBA00022519"/>
    </source>
</evidence>
<dbReference type="Pfam" id="PF08019">
    <property type="entry name" value="EptA_B_N"/>
    <property type="match status" value="1"/>
</dbReference>
<evidence type="ECO:0000259" key="9">
    <source>
        <dbReference type="Pfam" id="PF00884"/>
    </source>
</evidence>
<keyword evidence="3" id="KW-0997">Cell inner membrane</keyword>
<sequence length="577" mass="63424">MPELLSTKVQSLASRQDIKRVGCTRMNKVLHTYRPTVGSVTICAVTTLYLLLVTNSTFWTKAFGYLAKDHFAFILFAVGISAMSMAIITAFSAKYVTRIFLIFFIITASAASWFTDQFGVVFDREMIRNAAVSTGAEAGHLLTLRFATHLLLTGILPSLVVVWVRVAHRPFLAKLAHNSAIIVGCIGICALAAACDYRTFAGVGRAHRDILDPLNPFFPISSAVRFIIDATQNGEVTAHPLGVDAHPTGLGQKPRVTVIVAGETARADDFSLGGYVRDTNPELRERGVVYFPNTTSCGTSTAVSIPCMFSVYPRRAYTHRKGLETENVLDVLTHANVSVSWFDNDTGSYHVTDRVAYQFLPSSADPRFCKDGECLDAILLDRMDSWLSTVKGDSLLVLHQLGSHGPAYFSRYPNDFRHFVPDCRANDFGACSAQEIKNAYDNSILYTDHIVSQVIDKLKARSSTIAGSVIYLSDHGESLGEHGLYLHGAPYMFAPSQQTHVPFLVWIADDLQRSGGFDMGCLDRRAALPNSHDNLFHSVLGLMDVSTKIYDPALDIFAKCRRPGTNLADVRWVSMAG</sequence>
<protein>
    <submittedName>
        <fullName evidence="11">Lipid A ethanolaminephosphotransferase</fullName>
    </submittedName>
</protein>
<dbReference type="InterPro" id="IPR017850">
    <property type="entry name" value="Alkaline_phosphatase_core_sf"/>
</dbReference>
<dbReference type="Gene3D" id="3.40.720.10">
    <property type="entry name" value="Alkaline Phosphatase, subunit A"/>
    <property type="match status" value="1"/>
</dbReference>
<keyword evidence="6 8" id="KW-1133">Transmembrane helix</keyword>
<organism evidence="11 12">
    <name type="scientific">Rhizobium mongolense subsp. loessense</name>
    <dbReference type="NCBI Taxonomy" id="158890"/>
    <lineage>
        <taxon>Bacteria</taxon>
        <taxon>Pseudomonadati</taxon>
        <taxon>Pseudomonadota</taxon>
        <taxon>Alphaproteobacteria</taxon>
        <taxon>Hyphomicrobiales</taxon>
        <taxon>Rhizobiaceae</taxon>
        <taxon>Rhizobium/Agrobacterium group</taxon>
        <taxon>Rhizobium</taxon>
    </lineage>
</organism>
<dbReference type="PANTHER" id="PTHR30443:SF0">
    <property type="entry name" value="PHOSPHOETHANOLAMINE TRANSFERASE EPTA"/>
    <property type="match status" value="1"/>
</dbReference>
<dbReference type="Pfam" id="PF00884">
    <property type="entry name" value="Sulfatase"/>
    <property type="match status" value="1"/>
</dbReference>
<dbReference type="InterPro" id="IPR058130">
    <property type="entry name" value="PEA_transf_C"/>
</dbReference>
<evidence type="ECO:0000256" key="5">
    <source>
        <dbReference type="ARBA" id="ARBA00022692"/>
    </source>
</evidence>
<evidence type="ECO:0000256" key="6">
    <source>
        <dbReference type="ARBA" id="ARBA00022989"/>
    </source>
</evidence>
<comment type="subcellular location">
    <subcellularLocation>
        <location evidence="1">Cell inner membrane</location>
        <topology evidence="1">Multi-pass membrane protein</topology>
    </subcellularLocation>
</comment>
<accession>A0A1G4RZW0</accession>
<evidence type="ECO:0000256" key="8">
    <source>
        <dbReference type="SAM" id="Phobius"/>
    </source>
</evidence>
<evidence type="ECO:0000313" key="12">
    <source>
        <dbReference type="Proteomes" id="UP000199542"/>
    </source>
</evidence>
<feature type="transmembrane region" description="Helical" evidence="8">
    <location>
        <begin position="36"/>
        <end position="59"/>
    </location>
</feature>
<name>A0A1G4RZW0_9HYPH</name>
<feature type="domain" description="Sulfatase N-terminal" evidence="9">
    <location>
        <begin position="257"/>
        <end position="545"/>
    </location>
</feature>
<evidence type="ECO:0000256" key="7">
    <source>
        <dbReference type="ARBA" id="ARBA00023136"/>
    </source>
</evidence>
<dbReference type="PANTHER" id="PTHR30443">
    <property type="entry name" value="INNER MEMBRANE PROTEIN"/>
    <property type="match status" value="1"/>
</dbReference>